<evidence type="ECO:0000256" key="1">
    <source>
        <dbReference type="ARBA" id="ARBA00006594"/>
    </source>
</evidence>
<keyword evidence="7" id="KW-0808">Transferase</keyword>
<evidence type="ECO:0000259" key="6">
    <source>
        <dbReference type="Pfam" id="PF02384"/>
    </source>
</evidence>
<evidence type="ECO:0000256" key="2">
    <source>
        <dbReference type="ARBA" id="ARBA00010923"/>
    </source>
</evidence>
<sequence length="1325" mass="152641">MITKDNIQKVLLDLKFFSNHGVYTRHFGSADEGFDLEYNYNTGKFNYPVGLQADRNTTQEDYQKESYVVFVCVAQLFERGYLPQHIKLEGRNYAGADTGYCDILVSDNNGEPYLIVECKKADIDKKEDEFRKHWARTMRDGDQLFRYFNTYRKAQYLCMYAADCPEYRKNGEKIYRLEINYHVISLVDNEEYLQTDNKLHSFLEMREQQGGSEDFFNVWKQTYKQDFTTRGLFEEGIDAFNIGKKSYGVNDLKTIDEYSLDKKYNEFALILRKHTISSHENAFDKLVNLFLAKIIDERYHSDELQLLWKGAAYDDYFSLQDRLINLYKRGMKEFFDDEVASVENAEIENAFKFLTSKADEARDTIKRYFRKLKYFNNNPFAFLDVHNEQLFYKNAVILKDTISMLQDIYLTKNTDNQFLGDLFEGFLNRGVHQSEGQFFTPIPIVRFLVSSLPLRQILEGGEIPKVIDYACGAGHFLTEYARQIKPIVEELAHLENIYDKRAKEERLISVLREYYEQIVGIEKDYRLSKVSQVAAFMYGMDGIHIHYGDGLQEMSGIQDHTFSVLVANPPYSVSGFLETLPEEDRERYTLNNYISNIEKNNSIETFFIERAAQLLKSGGVAAIVLPASVLSGTGLYMYTREILLKNFDVVGICCFDKKTFGQTSTRTITLFLRRKDLEPDFAKHLDNRIESWFTGNTSDDTYYKDSDKINSYIERMGYKKEDYRKFLNGELTESFMESEMVKDYLKALNIKKQTSNANSIGLNSRAKKVRDEAQKFIKSRSYKDLTPAGKLQEELRFTLRFIREIEKEKLNYFLLAASNPQPVLLVQSPTDKDQEKSFLGYEWSNRKGDEGIHYLNTGKLKKASSDDEDADDDTIRQIKGVNGISTPLFNPMDINDVSKINSLVRANFNKENLELNEGISKFVSMGNLVDMMDFSRVIFTKEIKTSFLTKQIFFDDEKFEMKALATIATFIQRGKNPVYGEEGIQVIKSGQARGGIEFDFSKVYFATNYDSEDKRILKKGDILINSTGVGTAGRVTLFDLNGKYAVDNHITILRTKNGVDNLYVFYTLAYGIGFKNIEAMAAGTSGQIELSVSTIQNIKIPLPPIDIQKKIVEECEKIDQVVTKNKEMIREMQTNMEAIISSLEGLCQPLKTIMCYGKERISYSAITPETYVSTDNMEQNCEGIVPYNGTPNVNTIVAYQKGDILLSNIRPYLKKLWLANCNGGCSPDVLVLHNNRPAQVDSSFIYYSLRRQGFFDFIMSDIKGMKMPRGKKETIEKFEIILPSLDKQKEVVEKMSKIDEEISKAKQYVANAYSAKQAILDKYLK</sequence>
<comment type="similarity">
    <text evidence="2">Belongs to the type-I restriction system S methylase family.</text>
</comment>
<dbReference type="InterPro" id="IPR002052">
    <property type="entry name" value="DNA_methylase_N6_adenine_CS"/>
</dbReference>
<protein>
    <submittedName>
        <fullName evidence="7">DNA methyltransferase</fullName>
    </submittedName>
</protein>
<keyword evidence="4" id="KW-0238">DNA-binding</keyword>
<dbReference type="PANTHER" id="PTHR30408:SF12">
    <property type="entry name" value="TYPE I RESTRICTION ENZYME MJAVIII SPECIFICITY SUBUNIT"/>
    <property type="match status" value="1"/>
</dbReference>
<keyword evidence="7" id="KW-0489">Methyltransferase</keyword>
<gene>
    <name evidence="7" type="ORF">DW192_09100</name>
</gene>
<feature type="domain" description="DNA methylase adenine-specific" evidence="6">
    <location>
        <begin position="416"/>
        <end position="676"/>
    </location>
</feature>
<dbReference type="GO" id="GO:0032259">
    <property type="term" value="P:methylation"/>
    <property type="evidence" value="ECO:0007669"/>
    <property type="project" value="UniProtKB-KW"/>
</dbReference>
<comment type="similarity">
    <text evidence="1">Belongs to the N(4)/N(6)-methyltransferase family.</text>
</comment>
<dbReference type="InterPro" id="IPR000055">
    <property type="entry name" value="Restrct_endonuc_typeI_TRD"/>
</dbReference>
<evidence type="ECO:0000259" key="5">
    <source>
        <dbReference type="Pfam" id="PF01420"/>
    </source>
</evidence>
<evidence type="ECO:0000313" key="8">
    <source>
        <dbReference type="Proteomes" id="UP000284548"/>
    </source>
</evidence>
<evidence type="ECO:0000313" key="7">
    <source>
        <dbReference type="EMBL" id="RHH81989.1"/>
    </source>
</evidence>
<dbReference type="PANTHER" id="PTHR30408">
    <property type="entry name" value="TYPE-1 RESTRICTION ENZYME ECOKI SPECIFICITY PROTEIN"/>
    <property type="match status" value="1"/>
</dbReference>
<dbReference type="InterPro" id="IPR052021">
    <property type="entry name" value="Type-I_RS_S_subunit"/>
</dbReference>
<organism evidence="7 8">
    <name type="scientific">Segatella copri</name>
    <dbReference type="NCBI Taxonomy" id="165179"/>
    <lineage>
        <taxon>Bacteria</taxon>
        <taxon>Pseudomonadati</taxon>
        <taxon>Bacteroidota</taxon>
        <taxon>Bacteroidia</taxon>
        <taxon>Bacteroidales</taxon>
        <taxon>Prevotellaceae</taxon>
        <taxon>Segatella</taxon>
    </lineage>
</organism>
<dbReference type="RefSeq" id="WP_118254980.1">
    <property type="nucleotide sequence ID" value="NZ_QRKB01000021.1"/>
</dbReference>
<accession>A0A3R6GV36</accession>
<dbReference type="SUPFAM" id="SSF116734">
    <property type="entry name" value="DNA methylase specificity domain"/>
    <property type="match status" value="2"/>
</dbReference>
<dbReference type="InterPro" id="IPR029063">
    <property type="entry name" value="SAM-dependent_MTases_sf"/>
</dbReference>
<dbReference type="PRINTS" id="PR00507">
    <property type="entry name" value="N12N6MTFRASE"/>
</dbReference>
<reference evidence="7 8" key="1">
    <citation type="submission" date="2018-08" db="EMBL/GenBank/DDBJ databases">
        <title>A genome reference for cultivated species of the human gut microbiota.</title>
        <authorList>
            <person name="Zou Y."/>
            <person name="Xue W."/>
            <person name="Luo G."/>
        </authorList>
    </citation>
    <scope>NUCLEOTIDE SEQUENCE [LARGE SCALE GENOMIC DNA]</scope>
    <source>
        <strain evidence="7 8">AM16-54</strain>
    </source>
</reference>
<feature type="domain" description="Type I restriction modification DNA specificity" evidence="5">
    <location>
        <begin position="980"/>
        <end position="1121"/>
    </location>
</feature>
<dbReference type="GO" id="GO:0009307">
    <property type="term" value="P:DNA restriction-modification system"/>
    <property type="evidence" value="ECO:0007669"/>
    <property type="project" value="UniProtKB-KW"/>
</dbReference>
<dbReference type="Pfam" id="PF02384">
    <property type="entry name" value="N6_Mtase"/>
    <property type="match status" value="1"/>
</dbReference>
<dbReference type="GO" id="GO:0008170">
    <property type="term" value="F:N-methyltransferase activity"/>
    <property type="evidence" value="ECO:0007669"/>
    <property type="project" value="InterPro"/>
</dbReference>
<dbReference type="Gene3D" id="3.90.220.20">
    <property type="entry name" value="DNA methylase specificity domains"/>
    <property type="match status" value="2"/>
</dbReference>
<comment type="caution">
    <text evidence="7">The sequence shown here is derived from an EMBL/GenBank/DDBJ whole genome shotgun (WGS) entry which is preliminary data.</text>
</comment>
<dbReference type="InterPro" id="IPR003356">
    <property type="entry name" value="DNA_methylase_A-5"/>
</dbReference>
<dbReference type="InterPro" id="IPR044946">
    <property type="entry name" value="Restrct_endonuc_typeI_TRD_sf"/>
</dbReference>
<proteinExistence type="inferred from homology"/>
<dbReference type="Gene3D" id="3.40.50.150">
    <property type="entry name" value="Vaccinia Virus protein VP39"/>
    <property type="match status" value="1"/>
</dbReference>
<evidence type="ECO:0000256" key="4">
    <source>
        <dbReference type="ARBA" id="ARBA00023125"/>
    </source>
</evidence>
<keyword evidence="3" id="KW-0680">Restriction system</keyword>
<dbReference type="GO" id="GO:0003677">
    <property type="term" value="F:DNA binding"/>
    <property type="evidence" value="ECO:0007669"/>
    <property type="project" value="UniProtKB-KW"/>
</dbReference>
<name>A0A3R6GV36_9BACT</name>
<dbReference type="PROSITE" id="PS00092">
    <property type="entry name" value="N6_MTASE"/>
    <property type="match status" value="1"/>
</dbReference>
<feature type="domain" description="Type I restriction modification DNA specificity" evidence="5">
    <location>
        <begin position="1238"/>
        <end position="1306"/>
    </location>
</feature>
<dbReference type="Pfam" id="PF01420">
    <property type="entry name" value="Methylase_S"/>
    <property type="match status" value="2"/>
</dbReference>
<dbReference type="EMBL" id="QRKB01000021">
    <property type="protein sequence ID" value="RHH81989.1"/>
    <property type="molecule type" value="Genomic_DNA"/>
</dbReference>
<dbReference type="Proteomes" id="UP000284548">
    <property type="component" value="Unassembled WGS sequence"/>
</dbReference>
<dbReference type="SUPFAM" id="SSF53335">
    <property type="entry name" value="S-adenosyl-L-methionine-dependent methyltransferases"/>
    <property type="match status" value="1"/>
</dbReference>
<evidence type="ECO:0000256" key="3">
    <source>
        <dbReference type="ARBA" id="ARBA00022747"/>
    </source>
</evidence>